<gene>
    <name evidence="2" type="ORF">NW755_014846</name>
</gene>
<reference evidence="2" key="1">
    <citation type="submission" date="2022-09" db="EMBL/GenBank/DDBJ databases">
        <title>Fusarium specimens isolated from Avocado Roots.</title>
        <authorList>
            <person name="Stajich J."/>
            <person name="Roper C."/>
            <person name="Heimlech-Rivalta G."/>
        </authorList>
    </citation>
    <scope>NUCLEOTIDE SEQUENCE</scope>
    <source>
        <strain evidence="2">A02</strain>
    </source>
</reference>
<dbReference type="AlphaFoldDB" id="A0A9W8QT63"/>
<comment type="caution">
    <text evidence="2">The sequence shown here is derived from an EMBL/GenBank/DDBJ whole genome shotgun (WGS) entry which is preliminary data.</text>
</comment>
<sequence>MFEDQGELASAGHLFIQPTNDPESSATSTPDWEESTGPAGSEHLMGLGLESEDTVHEAIVDDMLKAILQEDLVEGTS</sequence>
<evidence type="ECO:0000256" key="1">
    <source>
        <dbReference type="SAM" id="MobiDB-lite"/>
    </source>
</evidence>
<evidence type="ECO:0000313" key="2">
    <source>
        <dbReference type="EMBL" id="KAJ4175596.1"/>
    </source>
</evidence>
<evidence type="ECO:0000313" key="3">
    <source>
        <dbReference type="Proteomes" id="UP001152087"/>
    </source>
</evidence>
<name>A0A9W8QT63_9HYPO</name>
<organism evidence="2 3">
    <name type="scientific">Fusarium falciforme</name>
    <dbReference type="NCBI Taxonomy" id="195108"/>
    <lineage>
        <taxon>Eukaryota</taxon>
        <taxon>Fungi</taxon>
        <taxon>Dikarya</taxon>
        <taxon>Ascomycota</taxon>
        <taxon>Pezizomycotina</taxon>
        <taxon>Sordariomycetes</taxon>
        <taxon>Hypocreomycetidae</taxon>
        <taxon>Hypocreales</taxon>
        <taxon>Nectriaceae</taxon>
        <taxon>Fusarium</taxon>
        <taxon>Fusarium solani species complex</taxon>
    </lineage>
</organism>
<accession>A0A9W8QT63</accession>
<keyword evidence="3" id="KW-1185">Reference proteome</keyword>
<protein>
    <submittedName>
        <fullName evidence="2">Uncharacterized protein</fullName>
    </submittedName>
</protein>
<feature type="compositionally biased region" description="Polar residues" evidence="1">
    <location>
        <begin position="17"/>
        <end position="30"/>
    </location>
</feature>
<dbReference type="Proteomes" id="UP001152087">
    <property type="component" value="Unassembled WGS sequence"/>
</dbReference>
<dbReference type="EMBL" id="JAOQAV010000429">
    <property type="protein sequence ID" value="KAJ4175596.1"/>
    <property type="molecule type" value="Genomic_DNA"/>
</dbReference>
<proteinExistence type="predicted"/>
<feature type="region of interest" description="Disordered" evidence="1">
    <location>
        <begin position="1"/>
        <end position="49"/>
    </location>
</feature>